<comment type="caution">
    <text evidence="1">The sequence shown here is derived from an EMBL/GenBank/DDBJ whole genome shotgun (WGS) entry which is preliminary data.</text>
</comment>
<keyword evidence="2" id="KW-1185">Reference proteome</keyword>
<proteinExistence type="predicted"/>
<dbReference type="EMBL" id="JBBPBN010000028">
    <property type="protein sequence ID" value="KAK9006690.1"/>
    <property type="molecule type" value="Genomic_DNA"/>
</dbReference>
<reference evidence="1 2" key="1">
    <citation type="journal article" date="2024" name="G3 (Bethesda)">
        <title>Genome assembly of Hibiscus sabdariffa L. provides insights into metabolisms of medicinal natural products.</title>
        <authorList>
            <person name="Kim T."/>
        </authorList>
    </citation>
    <scope>NUCLEOTIDE SEQUENCE [LARGE SCALE GENOMIC DNA]</scope>
    <source>
        <strain evidence="1">TK-2024</strain>
        <tissue evidence="1">Old leaves</tissue>
    </source>
</reference>
<protein>
    <submittedName>
        <fullName evidence="1">Uncharacterized protein</fullName>
    </submittedName>
</protein>
<sequence>MRHGISLSKEMCPSTPQETERMSQIPYASAIGSIMYGMICTRPDLSYALSMTSRYQTNPGEGHWIAVKNILKYLRRTKDVFLVFGGEEVLGIKGYTDASFQTDKDDSRSQSGFVFYLNGGAVSWKSSKQDTIANSTTEAEYITASEAAKEVFWIKKFISELVVVPSILDVVGLHCDNNGAIAQAKESISYQRSKHILRRFHLIRKIIDRGDVEICKVLDASWDVSARDNGSGLGRLSRLVQISAERLAKLLAYV</sequence>
<accession>A0ABR2R191</accession>
<gene>
    <name evidence="1" type="ORF">V6N11_019024</name>
</gene>
<dbReference type="CDD" id="cd09272">
    <property type="entry name" value="RNase_HI_RT_Ty1"/>
    <property type="match status" value="1"/>
</dbReference>
<dbReference type="Proteomes" id="UP001396334">
    <property type="component" value="Unassembled WGS sequence"/>
</dbReference>
<organism evidence="1 2">
    <name type="scientific">Hibiscus sabdariffa</name>
    <name type="common">roselle</name>
    <dbReference type="NCBI Taxonomy" id="183260"/>
    <lineage>
        <taxon>Eukaryota</taxon>
        <taxon>Viridiplantae</taxon>
        <taxon>Streptophyta</taxon>
        <taxon>Embryophyta</taxon>
        <taxon>Tracheophyta</taxon>
        <taxon>Spermatophyta</taxon>
        <taxon>Magnoliopsida</taxon>
        <taxon>eudicotyledons</taxon>
        <taxon>Gunneridae</taxon>
        <taxon>Pentapetalae</taxon>
        <taxon>rosids</taxon>
        <taxon>malvids</taxon>
        <taxon>Malvales</taxon>
        <taxon>Malvaceae</taxon>
        <taxon>Malvoideae</taxon>
        <taxon>Hibiscus</taxon>
    </lineage>
</organism>
<dbReference type="PANTHER" id="PTHR11439:SF496">
    <property type="entry name" value="RNA-DIRECTED DNA POLYMERASE"/>
    <property type="match status" value="1"/>
</dbReference>
<dbReference type="PANTHER" id="PTHR11439">
    <property type="entry name" value="GAG-POL-RELATED RETROTRANSPOSON"/>
    <property type="match status" value="1"/>
</dbReference>
<evidence type="ECO:0000313" key="2">
    <source>
        <dbReference type="Proteomes" id="UP001396334"/>
    </source>
</evidence>
<evidence type="ECO:0000313" key="1">
    <source>
        <dbReference type="EMBL" id="KAK9006690.1"/>
    </source>
</evidence>
<name>A0ABR2R191_9ROSI</name>